<dbReference type="RefSeq" id="WP_165186431.1">
    <property type="nucleotide sequence ID" value="NZ_LR699553.1"/>
</dbReference>
<dbReference type="AlphaFoldDB" id="A0A5Q4ZDA5"/>
<organism evidence="1 2">
    <name type="scientific">Paraburkholderia dioscoreae</name>
    <dbReference type="NCBI Taxonomy" id="2604047"/>
    <lineage>
        <taxon>Bacteria</taxon>
        <taxon>Pseudomonadati</taxon>
        <taxon>Pseudomonadota</taxon>
        <taxon>Betaproteobacteria</taxon>
        <taxon>Burkholderiales</taxon>
        <taxon>Burkholderiaceae</taxon>
        <taxon>Paraburkholderia</taxon>
    </lineage>
</organism>
<accession>A0A5Q4ZDA5</accession>
<keyword evidence="2" id="KW-1185">Reference proteome</keyword>
<proteinExistence type="predicted"/>
<reference evidence="1 2" key="1">
    <citation type="submission" date="2019-08" db="EMBL/GenBank/DDBJ databases">
        <authorList>
            <person name="Herpell B J."/>
        </authorList>
    </citation>
    <scope>NUCLEOTIDE SEQUENCE [LARGE SCALE GENOMIC DNA]</scope>
    <source>
        <strain evidence="2">Msb3</strain>
    </source>
</reference>
<evidence type="ECO:0000313" key="2">
    <source>
        <dbReference type="Proteomes" id="UP000325811"/>
    </source>
</evidence>
<dbReference type="KEGG" id="pdio:PDMSB3_2741"/>
<evidence type="ECO:0000313" key="1">
    <source>
        <dbReference type="EMBL" id="VVD29197.1"/>
    </source>
</evidence>
<name>A0A5Q4ZDA5_9BURK</name>
<dbReference type="Proteomes" id="UP000325811">
    <property type="component" value="Chromosome I"/>
</dbReference>
<protein>
    <submittedName>
        <fullName evidence="1">Uncharacterized protein</fullName>
    </submittedName>
</protein>
<sequence>MKQISTTHRSRGWTTEDEIAFIEGLARGAANADMLRGYLRSLRNRANFGTINAETVIQHAQKLLRDAERAAA</sequence>
<dbReference type="EMBL" id="LR699553">
    <property type="protein sequence ID" value="VVD29197.1"/>
    <property type="molecule type" value="Genomic_DNA"/>
</dbReference>
<gene>
    <name evidence="1" type="ORF">PDMSB3_2741</name>
</gene>